<evidence type="ECO:0000259" key="6">
    <source>
        <dbReference type="Pfam" id="PF08501"/>
    </source>
</evidence>
<dbReference type="EMBL" id="MFMA01000056">
    <property type="protein sequence ID" value="OGG73363.1"/>
    <property type="molecule type" value="Genomic_DNA"/>
</dbReference>
<evidence type="ECO:0000256" key="4">
    <source>
        <dbReference type="ARBA" id="ARBA00049442"/>
    </source>
</evidence>
<comment type="catalytic activity">
    <reaction evidence="4">
        <text>shikimate + NADP(+) = 3-dehydroshikimate + NADPH + H(+)</text>
        <dbReference type="Rhea" id="RHEA:17737"/>
        <dbReference type="ChEBI" id="CHEBI:15378"/>
        <dbReference type="ChEBI" id="CHEBI:16630"/>
        <dbReference type="ChEBI" id="CHEBI:36208"/>
        <dbReference type="ChEBI" id="CHEBI:57783"/>
        <dbReference type="ChEBI" id="CHEBI:58349"/>
        <dbReference type="EC" id="1.1.1.25"/>
    </reaction>
</comment>
<feature type="domain" description="Shikimate dehydrogenase substrate binding N-terminal" evidence="6">
    <location>
        <begin position="12"/>
        <end position="92"/>
    </location>
</feature>
<dbReference type="PANTHER" id="PTHR21089">
    <property type="entry name" value="SHIKIMATE DEHYDROGENASE"/>
    <property type="match status" value="1"/>
</dbReference>
<dbReference type="GO" id="GO:0009423">
    <property type="term" value="P:chorismate biosynthetic process"/>
    <property type="evidence" value="ECO:0007669"/>
    <property type="project" value="UniProtKB-UniPathway"/>
</dbReference>
<dbReference type="UniPathway" id="UPA00053">
    <property type="reaction ID" value="UER00087"/>
</dbReference>
<dbReference type="Gene3D" id="3.40.50.10860">
    <property type="entry name" value="Leucine Dehydrogenase, chain A, domain 1"/>
    <property type="match status" value="1"/>
</dbReference>
<dbReference type="CDD" id="cd01065">
    <property type="entry name" value="NAD_bind_Shikimate_DH"/>
    <property type="match status" value="1"/>
</dbReference>
<dbReference type="STRING" id="1798513.A3A40_02305"/>
<dbReference type="AlphaFoldDB" id="A0A1F6EIA2"/>
<dbReference type="Pfam" id="PF08501">
    <property type="entry name" value="Shikimate_dh_N"/>
    <property type="match status" value="1"/>
</dbReference>
<dbReference type="InterPro" id="IPR022893">
    <property type="entry name" value="Shikimate_DH_fam"/>
</dbReference>
<dbReference type="GO" id="GO:0019632">
    <property type="term" value="P:shikimate metabolic process"/>
    <property type="evidence" value="ECO:0007669"/>
    <property type="project" value="TreeGrafter"/>
</dbReference>
<evidence type="ECO:0000313" key="8">
    <source>
        <dbReference type="Proteomes" id="UP000178427"/>
    </source>
</evidence>
<dbReference type="GO" id="GO:0009073">
    <property type="term" value="P:aromatic amino acid family biosynthetic process"/>
    <property type="evidence" value="ECO:0007669"/>
    <property type="project" value="UniProtKB-KW"/>
</dbReference>
<dbReference type="Pfam" id="PF01488">
    <property type="entry name" value="Shikimate_DH"/>
    <property type="match status" value="1"/>
</dbReference>
<comment type="pathway">
    <text evidence="1">Metabolic intermediate biosynthesis; chorismate biosynthesis; chorismate from D-erythrose 4-phosphate and phosphoenolpyruvate: step 4/7.</text>
</comment>
<dbReference type="Proteomes" id="UP000178427">
    <property type="component" value="Unassembled WGS sequence"/>
</dbReference>
<dbReference type="InterPro" id="IPR006151">
    <property type="entry name" value="Shikm_DH/Glu-tRNA_Rdtase"/>
</dbReference>
<protein>
    <recommendedName>
        <fullName evidence="2">shikimate dehydrogenase (NADP(+))</fullName>
        <ecNumber evidence="2">1.1.1.25</ecNumber>
    </recommendedName>
</protein>
<keyword evidence="3" id="KW-0028">Amino-acid biosynthesis</keyword>
<evidence type="ECO:0000256" key="2">
    <source>
        <dbReference type="ARBA" id="ARBA00012962"/>
    </source>
</evidence>
<dbReference type="PANTHER" id="PTHR21089:SF1">
    <property type="entry name" value="BIFUNCTIONAL 3-DEHYDROQUINATE DEHYDRATASE_SHIKIMATE DEHYDROGENASE, CHLOROPLASTIC"/>
    <property type="match status" value="1"/>
</dbReference>
<proteinExistence type="predicted"/>
<evidence type="ECO:0000256" key="1">
    <source>
        <dbReference type="ARBA" id="ARBA00004871"/>
    </source>
</evidence>
<evidence type="ECO:0000259" key="5">
    <source>
        <dbReference type="Pfam" id="PF01488"/>
    </source>
</evidence>
<organism evidence="7 8">
    <name type="scientific">Candidatus Kaiserbacteria bacterium RIFCSPLOWO2_01_FULL_54_20</name>
    <dbReference type="NCBI Taxonomy" id="1798513"/>
    <lineage>
        <taxon>Bacteria</taxon>
        <taxon>Candidatus Kaiseribacteriota</taxon>
    </lineage>
</organism>
<comment type="caution">
    <text evidence="7">The sequence shown here is derived from an EMBL/GenBank/DDBJ whole genome shotgun (WGS) entry which is preliminary data.</text>
</comment>
<evidence type="ECO:0000256" key="3">
    <source>
        <dbReference type="ARBA" id="ARBA00023141"/>
    </source>
</evidence>
<dbReference type="Gene3D" id="3.40.50.720">
    <property type="entry name" value="NAD(P)-binding Rossmann-like Domain"/>
    <property type="match status" value="1"/>
</dbReference>
<feature type="non-terminal residue" evidence="7">
    <location>
        <position position="221"/>
    </location>
</feature>
<gene>
    <name evidence="7" type="ORF">A3A40_02305</name>
</gene>
<reference evidence="7 8" key="1">
    <citation type="journal article" date="2016" name="Nat. Commun.">
        <title>Thousands of microbial genomes shed light on interconnected biogeochemical processes in an aquifer system.</title>
        <authorList>
            <person name="Anantharaman K."/>
            <person name="Brown C.T."/>
            <person name="Hug L.A."/>
            <person name="Sharon I."/>
            <person name="Castelle C.J."/>
            <person name="Probst A.J."/>
            <person name="Thomas B.C."/>
            <person name="Singh A."/>
            <person name="Wilkins M.J."/>
            <person name="Karaoz U."/>
            <person name="Brodie E.L."/>
            <person name="Williams K.H."/>
            <person name="Hubbard S.S."/>
            <person name="Banfield J.F."/>
        </authorList>
    </citation>
    <scope>NUCLEOTIDE SEQUENCE [LARGE SCALE GENOMIC DNA]</scope>
</reference>
<dbReference type="InterPro" id="IPR046346">
    <property type="entry name" value="Aminoacid_DH-like_N_sf"/>
</dbReference>
<evidence type="ECO:0000313" key="7">
    <source>
        <dbReference type="EMBL" id="OGG73363.1"/>
    </source>
</evidence>
<sequence>MQISPATKLTAVIGDPIVHSLSPLLHNKIYEQEKVDAVMLAFGNPSVEKLVAAMRALPIHLAAVTMPHKQTIMPLLDVVDSVAKDIGAVNTVVYREGKLIGYNTDVIGIAKALMGVALQDAEVLLVGAGGAARTVAHYLRGEGASIYCNNRDVAQAEQLSRTFGATHLKDIAEGPTSYRLIVNATPIGMNPNPDAMPVPETVLKSDTVVFDLVYSPFETKL</sequence>
<dbReference type="GO" id="GO:0004764">
    <property type="term" value="F:shikimate 3-dehydrogenase (NADP+) activity"/>
    <property type="evidence" value="ECO:0007669"/>
    <property type="project" value="UniProtKB-EC"/>
</dbReference>
<dbReference type="EC" id="1.1.1.25" evidence="2"/>
<name>A0A1F6EIA2_9BACT</name>
<accession>A0A1F6EIA2</accession>
<keyword evidence="3" id="KW-0057">Aromatic amino acid biosynthesis</keyword>
<dbReference type="SUPFAM" id="SSF51735">
    <property type="entry name" value="NAD(P)-binding Rossmann-fold domains"/>
    <property type="match status" value="1"/>
</dbReference>
<feature type="domain" description="Quinate/shikimate 5-dehydrogenase/glutamyl-tRNA reductase" evidence="5">
    <location>
        <begin position="110"/>
        <end position="184"/>
    </location>
</feature>
<dbReference type="InterPro" id="IPR036291">
    <property type="entry name" value="NAD(P)-bd_dom_sf"/>
</dbReference>
<dbReference type="SUPFAM" id="SSF53223">
    <property type="entry name" value="Aminoacid dehydrogenase-like, N-terminal domain"/>
    <property type="match status" value="1"/>
</dbReference>
<dbReference type="InterPro" id="IPR013708">
    <property type="entry name" value="Shikimate_DH-bd_N"/>
</dbReference>